<dbReference type="AlphaFoldDB" id="A0A8T9QCK6"/>
<evidence type="ECO:0000313" key="7">
    <source>
        <dbReference type="EMBL" id="UOQ74111.1"/>
    </source>
</evidence>
<evidence type="ECO:0000256" key="1">
    <source>
        <dbReference type="ARBA" id="ARBA00010641"/>
    </source>
</evidence>
<dbReference type="Gene3D" id="1.10.1740.10">
    <property type="match status" value="1"/>
</dbReference>
<reference evidence="7" key="1">
    <citation type="submission" date="2022-04" db="EMBL/GenBank/DDBJ databases">
        <title>Hymenobacter sp. isolated from the air.</title>
        <authorList>
            <person name="Won M."/>
            <person name="Lee C.-M."/>
            <person name="Woen H.-Y."/>
            <person name="Kwon S.-W."/>
        </authorList>
    </citation>
    <scope>NUCLEOTIDE SEQUENCE</scope>
    <source>
        <strain evidence="7">5116S-3</strain>
    </source>
</reference>
<gene>
    <name evidence="7" type="ORF">MUN79_09585</name>
</gene>
<feature type="domain" description="RNA polymerase sigma-70 region 2" evidence="5">
    <location>
        <begin position="23"/>
        <end position="90"/>
    </location>
</feature>
<keyword evidence="8" id="KW-1185">Reference proteome</keyword>
<feature type="domain" description="RNA polymerase sigma factor 70 region 4 type 2" evidence="6">
    <location>
        <begin position="123"/>
        <end position="171"/>
    </location>
</feature>
<evidence type="ECO:0000259" key="6">
    <source>
        <dbReference type="Pfam" id="PF08281"/>
    </source>
</evidence>
<dbReference type="InterPro" id="IPR007627">
    <property type="entry name" value="RNA_pol_sigma70_r2"/>
</dbReference>
<dbReference type="SUPFAM" id="SSF88946">
    <property type="entry name" value="Sigma2 domain of RNA polymerase sigma factors"/>
    <property type="match status" value="1"/>
</dbReference>
<dbReference type="InterPro" id="IPR013324">
    <property type="entry name" value="RNA_pol_sigma_r3/r4-like"/>
</dbReference>
<dbReference type="InterPro" id="IPR039425">
    <property type="entry name" value="RNA_pol_sigma-70-like"/>
</dbReference>
<evidence type="ECO:0000256" key="3">
    <source>
        <dbReference type="ARBA" id="ARBA00023082"/>
    </source>
</evidence>
<keyword evidence="4" id="KW-0804">Transcription</keyword>
<dbReference type="KEGG" id="hcu:MUN79_09585"/>
<dbReference type="CDD" id="cd06171">
    <property type="entry name" value="Sigma70_r4"/>
    <property type="match status" value="1"/>
</dbReference>
<dbReference type="Gene3D" id="1.10.10.10">
    <property type="entry name" value="Winged helix-like DNA-binding domain superfamily/Winged helix DNA-binding domain"/>
    <property type="match status" value="1"/>
</dbReference>
<dbReference type="EMBL" id="CP095046">
    <property type="protein sequence ID" value="UOQ74111.1"/>
    <property type="molecule type" value="Genomic_DNA"/>
</dbReference>
<dbReference type="Pfam" id="PF08281">
    <property type="entry name" value="Sigma70_r4_2"/>
    <property type="match status" value="1"/>
</dbReference>
<proteinExistence type="inferred from homology"/>
<dbReference type="InterPro" id="IPR036388">
    <property type="entry name" value="WH-like_DNA-bd_sf"/>
</dbReference>
<evidence type="ECO:0000256" key="2">
    <source>
        <dbReference type="ARBA" id="ARBA00023015"/>
    </source>
</evidence>
<dbReference type="GO" id="GO:0006352">
    <property type="term" value="P:DNA-templated transcription initiation"/>
    <property type="evidence" value="ECO:0007669"/>
    <property type="project" value="InterPro"/>
</dbReference>
<evidence type="ECO:0000256" key="4">
    <source>
        <dbReference type="ARBA" id="ARBA00023163"/>
    </source>
</evidence>
<keyword evidence="2" id="KW-0805">Transcription regulation</keyword>
<dbReference type="PANTHER" id="PTHR43133">
    <property type="entry name" value="RNA POLYMERASE ECF-TYPE SIGMA FACTO"/>
    <property type="match status" value="1"/>
</dbReference>
<sequence>MPVSDHELVQRLTNREARAMTVFYQQFGRALHGTVLRVVGNPQSAEDVLQESLLKVWVSIASYDAAKSQLFTWAAAICRNAAIDHLRSARYHLIKRMATLEDTTGRQFIAPTEFNPEHIGVPELLLGLRPEYRQVLDLLYLRGYTQAEAAEELRVPLGTVKTWSMGARQRLSRLAL</sequence>
<dbReference type="InterPro" id="IPR014284">
    <property type="entry name" value="RNA_pol_sigma-70_dom"/>
</dbReference>
<dbReference type="Proteomes" id="UP000831796">
    <property type="component" value="Chromosome"/>
</dbReference>
<comment type="similarity">
    <text evidence="1">Belongs to the sigma-70 factor family. ECF subfamily.</text>
</comment>
<dbReference type="InterPro" id="IPR013249">
    <property type="entry name" value="RNA_pol_sigma70_r4_t2"/>
</dbReference>
<accession>A0A8T9QCK6</accession>
<dbReference type="GO" id="GO:0016987">
    <property type="term" value="F:sigma factor activity"/>
    <property type="evidence" value="ECO:0007669"/>
    <property type="project" value="UniProtKB-KW"/>
</dbReference>
<evidence type="ECO:0000259" key="5">
    <source>
        <dbReference type="Pfam" id="PF04542"/>
    </source>
</evidence>
<dbReference type="GO" id="GO:0003677">
    <property type="term" value="F:DNA binding"/>
    <property type="evidence" value="ECO:0007669"/>
    <property type="project" value="InterPro"/>
</dbReference>
<organism evidence="7 8">
    <name type="scientific">Hymenobacter cellulosilyticus</name>
    <dbReference type="NCBI Taxonomy" id="2932248"/>
    <lineage>
        <taxon>Bacteria</taxon>
        <taxon>Pseudomonadati</taxon>
        <taxon>Bacteroidota</taxon>
        <taxon>Cytophagia</taxon>
        <taxon>Cytophagales</taxon>
        <taxon>Hymenobacteraceae</taxon>
        <taxon>Hymenobacter</taxon>
    </lineage>
</organism>
<dbReference type="NCBIfam" id="TIGR02937">
    <property type="entry name" value="sigma70-ECF"/>
    <property type="match status" value="1"/>
</dbReference>
<dbReference type="InterPro" id="IPR013325">
    <property type="entry name" value="RNA_pol_sigma_r2"/>
</dbReference>
<evidence type="ECO:0000313" key="8">
    <source>
        <dbReference type="Proteomes" id="UP000831796"/>
    </source>
</evidence>
<dbReference type="Pfam" id="PF04542">
    <property type="entry name" value="Sigma70_r2"/>
    <property type="match status" value="1"/>
</dbReference>
<keyword evidence="3" id="KW-0731">Sigma factor</keyword>
<dbReference type="PANTHER" id="PTHR43133:SF62">
    <property type="entry name" value="RNA POLYMERASE SIGMA FACTOR SIGZ"/>
    <property type="match status" value="1"/>
</dbReference>
<protein>
    <submittedName>
        <fullName evidence="7">Sigma-70 family RNA polymerase sigma factor</fullName>
    </submittedName>
</protein>
<name>A0A8T9QCK6_9BACT</name>
<dbReference type="SUPFAM" id="SSF88659">
    <property type="entry name" value="Sigma3 and sigma4 domains of RNA polymerase sigma factors"/>
    <property type="match status" value="1"/>
</dbReference>
<dbReference type="RefSeq" id="WP_244677455.1">
    <property type="nucleotide sequence ID" value="NZ_CP095046.1"/>
</dbReference>